<dbReference type="RefSeq" id="WP_034420333.1">
    <property type="nucleotide sequence ID" value="NZ_CP045798.1"/>
</dbReference>
<dbReference type="FunFam" id="3.40.50.970:FF:000129">
    <property type="entry name" value="Transketolase"/>
    <property type="match status" value="1"/>
</dbReference>
<dbReference type="InterPro" id="IPR009014">
    <property type="entry name" value="Transketo_C/PFOR_II"/>
</dbReference>
<organism evidence="5 6">
    <name type="scientific">Thermanaerosceptrum fracticalcis</name>
    <dbReference type="NCBI Taxonomy" id="1712410"/>
    <lineage>
        <taxon>Bacteria</taxon>
        <taxon>Bacillati</taxon>
        <taxon>Bacillota</taxon>
        <taxon>Clostridia</taxon>
        <taxon>Eubacteriales</taxon>
        <taxon>Peptococcaceae</taxon>
        <taxon>Thermanaerosceptrum</taxon>
    </lineage>
</organism>
<dbReference type="OrthoDB" id="9803371at2"/>
<dbReference type="Pfam" id="PF02780">
    <property type="entry name" value="Transketolase_C"/>
    <property type="match status" value="1"/>
</dbReference>
<dbReference type="AlphaFoldDB" id="A0A7G6E485"/>
<comment type="cofactor">
    <cofactor evidence="1">
        <name>thiamine diphosphate</name>
        <dbReference type="ChEBI" id="CHEBI:58937"/>
    </cofactor>
</comment>
<accession>A0A7G6E485</accession>
<dbReference type="EMBL" id="CP045798">
    <property type="protein sequence ID" value="QNB46889.1"/>
    <property type="molecule type" value="Genomic_DNA"/>
</dbReference>
<evidence type="ECO:0000256" key="1">
    <source>
        <dbReference type="ARBA" id="ARBA00001964"/>
    </source>
</evidence>
<keyword evidence="3" id="KW-0786">Thiamine pyrophosphate</keyword>
<dbReference type="SMART" id="SM00861">
    <property type="entry name" value="Transket_pyr"/>
    <property type="match status" value="1"/>
</dbReference>
<dbReference type="Gene3D" id="3.40.50.970">
    <property type="match status" value="1"/>
</dbReference>
<comment type="similarity">
    <text evidence="2">Belongs to the transketolase family.</text>
</comment>
<dbReference type="PANTHER" id="PTHR43825:SF1">
    <property type="entry name" value="TRANSKETOLASE-LIKE PYRIMIDINE-BINDING DOMAIN-CONTAINING PROTEIN"/>
    <property type="match status" value="1"/>
</dbReference>
<evidence type="ECO:0000256" key="2">
    <source>
        <dbReference type="ARBA" id="ARBA00007131"/>
    </source>
</evidence>
<dbReference type="InterPro" id="IPR033248">
    <property type="entry name" value="Transketolase_C"/>
</dbReference>
<dbReference type="Pfam" id="PF02779">
    <property type="entry name" value="Transket_pyr"/>
    <property type="match status" value="1"/>
</dbReference>
<dbReference type="PANTHER" id="PTHR43825">
    <property type="entry name" value="PYRUVATE DEHYDROGENASE E1 COMPONENT"/>
    <property type="match status" value="1"/>
</dbReference>
<evidence type="ECO:0000313" key="5">
    <source>
        <dbReference type="EMBL" id="QNB46889.1"/>
    </source>
</evidence>
<proteinExistence type="inferred from homology"/>
<feature type="domain" description="Transketolase-like pyrimidine-binding" evidence="4">
    <location>
        <begin position="4"/>
        <end position="169"/>
    </location>
</feature>
<name>A0A7G6E485_THEFR</name>
<evidence type="ECO:0000313" key="6">
    <source>
        <dbReference type="Proteomes" id="UP000515847"/>
    </source>
</evidence>
<dbReference type="Gene3D" id="3.40.50.920">
    <property type="match status" value="1"/>
</dbReference>
<protein>
    <submittedName>
        <fullName evidence="5">Transketolase family protein</fullName>
    </submittedName>
</protein>
<sequence>MEKVATRDAYGKALVKLGEQMPQVVVLDADLSKSTKTHDFKKVFPERFINVGIAEQNLLGIAAGMAASGKIAFASTFAVFATGRAFEQIRNSIAYTELNVKIAATHAGLTVGEDGASHQAIVDIAVMRALPNMTVIVPADGTETEKAVFAAATHDGPVYIRLGRAPVPVLFGEDYKFQIGKAVVLRDGKDVSLLACGIMVNEAMKAAEELAREGVSARVINVSTLKPMDKDTIIKAALETRALVTAEEHNIIGGLGSAVAEVIVENAPVPLERVGVRDTFGESGKPEELLEKYGLTVKDIKEAAYKVIKRKKG</sequence>
<evidence type="ECO:0000256" key="3">
    <source>
        <dbReference type="ARBA" id="ARBA00023052"/>
    </source>
</evidence>
<dbReference type="CDD" id="cd07033">
    <property type="entry name" value="TPP_PYR_DXS_TK_like"/>
    <property type="match status" value="1"/>
</dbReference>
<dbReference type="KEGG" id="tfr:BR63_11550"/>
<evidence type="ECO:0000259" key="4">
    <source>
        <dbReference type="SMART" id="SM00861"/>
    </source>
</evidence>
<dbReference type="InterPro" id="IPR029061">
    <property type="entry name" value="THDP-binding"/>
</dbReference>
<dbReference type="SUPFAM" id="SSF52922">
    <property type="entry name" value="TK C-terminal domain-like"/>
    <property type="match status" value="1"/>
</dbReference>
<dbReference type="Proteomes" id="UP000515847">
    <property type="component" value="Chromosome"/>
</dbReference>
<reference evidence="5 6" key="1">
    <citation type="journal article" date="2019" name="Front. Microbiol.">
        <title>Thermoanaerosceptrum fracticalcis gen. nov. sp. nov., a Novel Fumarate-Fermenting Microorganism From a Deep Fractured Carbonate Aquifer of the US Great Basin.</title>
        <authorList>
            <person name="Hamilton-Brehm S.D."/>
            <person name="Stewart L.E."/>
            <person name="Zavarin M."/>
            <person name="Caldwell M."/>
            <person name="Lawson P.A."/>
            <person name="Onstott T.C."/>
            <person name="Grzymski J."/>
            <person name="Neveux I."/>
            <person name="Lollar B.S."/>
            <person name="Russell C.E."/>
            <person name="Moser D.P."/>
        </authorList>
    </citation>
    <scope>NUCLEOTIDE SEQUENCE [LARGE SCALE GENOMIC DNA]</scope>
    <source>
        <strain evidence="5 6">DRI-13</strain>
    </source>
</reference>
<dbReference type="InterPro" id="IPR005475">
    <property type="entry name" value="Transketolase-like_Pyr-bd"/>
</dbReference>
<dbReference type="SUPFAM" id="SSF52518">
    <property type="entry name" value="Thiamin diphosphate-binding fold (THDP-binding)"/>
    <property type="match status" value="1"/>
</dbReference>
<dbReference type="InterPro" id="IPR051157">
    <property type="entry name" value="PDH/Transketolase"/>
</dbReference>
<gene>
    <name evidence="5" type="ORF">BR63_11550</name>
</gene>
<keyword evidence="6" id="KW-1185">Reference proteome</keyword>